<feature type="compositionally biased region" description="Low complexity" evidence="5">
    <location>
        <begin position="1452"/>
        <end position="1461"/>
    </location>
</feature>
<dbReference type="Proteomes" id="UP000261540">
    <property type="component" value="Unplaced"/>
</dbReference>
<feature type="compositionally biased region" description="Polar residues" evidence="5">
    <location>
        <begin position="1167"/>
        <end position="1193"/>
    </location>
</feature>
<feature type="compositionally biased region" description="Pro residues" evidence="5">
    <location>
        <begin position="756"/>
        <end position="765"/>
    </location>
</feature>
<feature type="region of interest" description="Disordered" evidence="5">
    <location>
        <begin position="1342"/>
        <end position="1539"/>
    </location>
</feature>
<dbReference type="Pfam" id="PF00595">
    <property type="entry name" value="PDZ"/>
    <property type="match status" value="1"/>
</dbReference>
<feature type="domain" description="PDZ" evidence="6">
    <location>
        <begin position="11"/>
        <end position="94"/>
    </location>
</feature>
<dbReference type="GO" id="GO:0030018">
    <property type="term" value="C:Z disc"/>
    <property type="evidence" value="ECO:0007669"/>
    <property type="project" value="TreeGrafter"/>
</dbReference>
<reference evidence="7" key="2">
    <citation type="submission" date="2025-09" db="UniProtKB">
        <authorList>
            <consortium name="Ensembl"/>
        </authorList>
    </citation>
    <scope>IDENTIFICATION</scope>
</reference>
<feature type="compositionally biased region" description="Polar residues" evidence="5">
    <location>
        <begin position="196"/>
        <end position="217"/>
    </location>
</feature>
<feature type="compositionally biased region" description="Pro residues" evidence="5">
    <location>
        <begin position="1048"/>
        <end position="1063"/>
    </location>
</feature>
<feature type="compositionally biased region" description="Low complexity" evidence="5">
    <location>
        <begin position="779"/>
        <end position="794"/>
    </location>
</feature>
<organism evidence="7 8">
    <name type="scientific">Paramormyrops kingsleyae</name>
    <dbReference type="NCBI Taxonomy" id="1676925"/>
    <lineage>
        <taxon>Eukaryota</taxon>
        <taxon>Metazoa</taxon>
        <taxon>Chordata</taxon>
        <taxon>Craniata</taxon>
        <taxon>Vertebrata</taxon>
        <taxon>Euteleostomi</taxon>
        <taxon>Actinopterygii</taxon>
        <taxon>Neopterygii</taxon>
        <taxon>Teleostei</taxon>
        <taxon>Osteoglossocephala</taxon>
        <taxon>Osteoglossomorpha</taxon>
        <taxon>Osteoglossiformes</taxon>
        <taxon>Mormyridae</taxon>
        <taxon>Paramormyrops</taxon>
    </lineage>
</organism>
<evidence type="ECO:0000256" key="4">
    <source>
        <dbReference type="ARBA" id="ARBA00038161"/>
    </source>
</evidence>
<sequence>MRSGSMRTGDYLCLSLSGGAPWGFSLQKTDGEHPQLIKVTQVEQGCPAALGGLCVGDELVSLNDQPCADLTLLEITALADGSTSSLRLLVKRCGANGQPAPDPKPDYFGERDTGTKGLESTTLEIWPARQQHPPRELYICESQDEAYYGEAESDAETPGQASWDRVHQLDPFTPGSVVELQLSLSDHSLDEGGTLTPPSRHSSSQVEVIHTSTTSQAIRVPGTGPGSGSLGQVEVTLQWPHKGSQGEGTVSEGSEPESSGRAEEDGGAQEAPPTAEPLGSSSEEFDSEAEKDGGKPNKHQARHARFRRSESQSEKQVKEAKSKCRRIALLLTAAPSSNNKGVLMFKKHRQRAKKFTLVSYGTGEDAPEDTDEDEDQEGKEHTVEFNFFATSESELDEELFTETQGRGRIVTFDWDTGLLEIEKKLENPQDMDRLPETKGKGALMFAQRRQRMDEITAEHEEMRRKGIPVEGVQEVQDVNVVKLGPYQTEEQSYMQSVESQVYMDVNLQQHHQQQQQQYQQPHYEQPQQYQDQQQYQQQQHYHDQQQHQQQQQHYQDLQQYQQQQYSQQQQYQQQQYQQIQQYSQSMNGMALHQATDMQKSTIITNKTAKPFSGVANKVATPFLPSSSASSQQQTVYSENQYSTVQTQGWSSVGSSEQIASRDERIAVPAIKTGILQDCRKKDTSKPMFTFKEAPKMSPNPMLLNLLNKNESKAGFQSCPEEDYLSLGAEACNFLQGPRVKQKVPPPVAPKPAINPASPPWSPPPASGDQVPSHLAENEVTTPASATAAVSLLPPGSAPAPVAAPAPMPEVPLSSQPHAAVSAWSPLESQRQPEQPDVPQDKEQPHQPESALASTFGSQSQPGPQPPLSTWSPAQTQSQAPVSTWASAPTQVEPQPPVSSWTPTQAQAQQPVKAWTPAQTHSQAQPQPPVSAWTPAHAQAPQQPPRSSPVQLHTQQKPPTHISSWPGVQQQPNLQSTDSAWTQDPAQAQAQPSWASPGQPQLQEQSKAQCYVSSWPPAQTQAQTQPPWSFAAQPQTQAQTQPQSLVSSWPPPPTSPPWPSPPQPQAQQQPSMSIWAPEPPQTHPEPPMNAWAPAPSQLQPSWTSLPQTQAPPQTPVSTLTSSHSHGQPQPPVSAWGPAQAQGPPQPPWASQPSMNSWSPQPLAPVSTMAMNQGPSASHQPVKSWNQPQSGTSSLGHPPPRRTNSYTPSTPPGIASIAGGVGSAFEMPALRGKGAELFAKRQSRMEKFVVDSSTVQTNKVRSVSPTPSLPCSWKYTSNVRAPPPLAYNPIHSPSYPPGAIKQSPASSPSVNVKGKGKDKPAPKPLHVLDVMKHQPYQLNSSLFTYGAAGDSKGPPSKLGPAPVNNNQPVKYEQFPPPQPSGPMNAPYTHQPQQPTYGFPSPSSSLQEGPYQQGSAPPYQPAPNSHFNQGPSNTYQQPPNPYYQPTASPPYHPDQIPVYQQSQSPPYPPAPTQSYQLGPSPPYQDPPTPTFQPSPSAYVAPSYQVPPKPASVTGGPTTAPRPKFSAKKSAAQVWKPTTTGQE</sequence>
<reference evidence="7" key="1">
    <citation type="submission" date="2025-08" db="UniProtKB">
        <authorList>
            <consortium name="Ensembl"/>
        </authorList>
    </citation>
    <scope>IDENTIFICATION</scope>
</reference>
<dbReference type="Ensembl" id="ENSPKIT00000000016.1">
    <property type="protein sequence ID" value="ENSPKIP00000019422.1"/>
    <property type="gene ID" value="ENSPKIG00000004608.1"/>
</dbReference>
<dbReference type="GO" id="GO:0015629">
    <property type="term" value="C:actin cytoskeleton"/>
    <property type="evidence" value="ECO:0007669"/>
    <property type="project" value="TreeGrafter"/>
</dbReference>
<feature type="compositionally biased region" description="Basic and acidic residues" evidence="5">
    <location>
        <begin position="307"/>
        <end position="320"/>
    </location>
</feature>
<dbReference type="InterPro" id="IPR036034">
    <property type="entry name" value="PDZ_sf"/>
</dbReference>
<feature type="compositionally biased region" description="Polar residues" evidence="5">
    <location>
        <begin position="1001"/>
        <end position="1011"/>
    </location>
</feature>
<feature type="compositionally biased region" description="Basic residues" evidence="5">
    <location>
        <begin position="296"/>
        <end position="306"/>
    </location>
</feature>
<dbReference type="GO" id="GO:0032233">
    <property type="term" value="P:positive regulation of actin filament bundle assembly"/>
    <property type="evidence" value="ECO:0007669"/>
    <property type="project" value="TreeGrafter"/>
</dbReference>
<feature type="region of interest" description="Disordered" evidence="5">
    <location>
        <begin position="739"/>
        <end position="1217"/>
    </location>
</feature>
<keyword evidence="2" id="KW-0963">Cytoplasm</keyword>
<evidence type="ECO:0000256" key="5">
    <source>
        <dbReference type="SAM" id="MobiDB-lite"/>
    </source>
</evidence>
<keyword evidence="8" id="KW-1185">Reference proteome</keyword>
<feature type="compositionally biased region" description="Pro residues" evidence="5">
    <location>
        <begin position="795"/>
        <end position="809"/>
    </location>
</feature>
<comment type="similarity">
    <text evidence="4">Belongs to the synaptopodin family.</text>
</comment>
<proteinExistence type="inferred from homology"/>
<evidence type="ECO:0000256" key="1">
    <source>
        <dbReference type="ARBA" id="ARBA00004496"/>
    </source>
</evidence>
<evidence type="ECO:0000256" key="2">
    <source>
        <dbReference type="ARBA" id="ARBA00022490"/>
    </source>
</evidence>
<feature type="compositionally biased region" description="Pro residues" evidence="5">
    <location>
        <begin position="1435"/>
        <end position="1449"/>
    </location>
</feature>
<dbReference type="GO" id="GO:0005634">
    <property type="term" value="C:nucleus"/>
    <property type="evidence" value="ECO:0007669"/>
    <property type="project" value="TreeGrafter"/>
</dbReference>
<feature type="compositionally biased region" description="Low complexity" evidence="5">
    <location>
        <begin position="1132"/>
        <end position="1141"/>
    </location>
</feature>
<dbReference type="GeneTree" id="ENSGT00950000183054"/>
<protein>
    <submittedName>
        <fullName evidence="7">Synaptopodin 2</fullName>
    </submittedName>
</protein>
<feature type="compositionally biased region" description="Polar residues" evidence="5">
    <location>
        <begin position="1095"/>
        <end position="1126"/>
    </location>
</feature>
<dbReference type="InterPro" id="IPR001478">
    <property type="entry name" value="PDZ"/>
</dbReference>
<feature type="compositionally biased region" description="Pro residues" evidence="5">
    <location>
        <begin position="1076"/>
        <end position="1086"/>
    </location>
</feature>
<evidence type="ECO:0000256" key="3">
    <source>
        <dbReference type="ARBA" id="ARBA00022553"/>
    </source>
</evidence>
<feature type="compositionally biased region" description="Low complexity" evidence="5">
    <location>
        <begin position="982"/>
        <end position="1000"/>
    </location>
</feature>
<evidence type="ECO:0000313" key="8">
    <source>
        <dbReference type="Proteomes" id="UP000261540"/>
    </source>
</evidence>
<dbReference type="SMART" id="SM00228">
    <property type="entry name" value="PDZ"/>
    <property type="match status" value="1"/>
</dbReference>
<evidence type="ECO:0000259" key="6">
    <source>
        <dbReference type="PROSITE" id="PS50106"/>
    </source>
</evidence>
<dbReference type="Gene3D" id="2.30.42.10">
    <property type="match status" value="1"/>
</dbReference>
<feature type="compositionally biased region" description="Pro residues" evidence="5">
    <location>
        <begin position="1476"/>
        <end position="1489"/>
    </location>
</feature>
<feature type="compositionally biased region" description="Polar residues" evidence="5">
    <location>
        <begin position="1385"/>
        <end position="1412"/>
    </location>
</feature>
<feature type="compositionally biased region" description="Polar residues" evidence="5">
    <location>
        <begin position="947"/>
        <end position="981"/>
    </location>
</feature>
<dbReference type="PANTHER" id="PTHR24217:SF9">
    <property type="entry name" value="SYNAPTOPODIN-2"/>
    <property type="match status" value="1"/>
</dbReference>
<evidence type="ECO:0000313" key="7">
    <source>
        <dbReference type="Ensembl" id="ENSPKIP00000019422.1"/>
    </source>
</evidence>
<keyword evidence="3" id="KW-0597">Phosphoprotein</keyword>
<dbReference type="GO" id="GO:0003779">
    <property type="term" value="F:actin binding"/>
    <property type="evidence" value="ECO:0007669"/>
    <property type="project" value="TreeGrafter"/>
</dbReference>
<dbReference type="InterPro" id="IPR051976">
    <property type="entry name" value="Synaptopodin_domain"/>
</dbReference>
<feature type="compositionally biased region" description="Polar residues" evidence="5">
    <location>
        <begin position="1419"/>
        <end position="1429"/>
    </location>
</feature>
<feature type="compositionally biased region" description="Polar residues" evidence="5">
    <location>
        <begin position="1251"/>
        <end position="1264"/>
    </location>
</feature>
<feature type="compositionally biased region" description="Polar residues" evidence="5">
    <location>
        <begin position="867"/>
        <end position="909"/>
    </location>
</feature>
<dbReference type="OrthoDB" id="6502734at2759"/>
<feature type="compositionally biased region" description="Low complexity" evidence="5">
    <location>
        <begin position="1015"/>
        <end position="1042"/>
    </location>
</feature>
<dbReference type="STRING" id="1676925.ENSPKIP00000019422"/>
<feature type="region of interest" description="Disordered" evidence="5">
    <location>
        <begin position="512"/>
        <end position="553"/>
    </location>
</feature>
<dbReference type="SUPFAM" id="SSF50156">
    <property type="entry name" value="PDZ domain-like"/>
    <property type="match status" value="1"/>
</dbReference>
<name>A0A3B3RLF5_9TELE</name>
<feature type="region of interest" description="Disordered" evidence="5">
    <location>
        <begin position="188"/>
        <end position="320"/>
    </location>
</feature>
<feature type="compositionally biased region" description="Low complexity" evidence="5">
    <location>
        <begin position="512"/>
        <end position="539"/>
    </location>
</feature>
<accession>A0A3B3RLF5</accession>
<dbReference type="PANTHER" id="PTHR24217">
    <property type="entry name" value="PUTATIVE-RELATED"/>
    <property type="match status" value="1"/>
</dbReference>
<comment type="subcellular location">
    <subcellularLocation>
        <location evidence="1">Cytoplasm</location>
    </subcellularLocation>
</comment>
<feature type="region of interest" description="Disordered" evidence="5">
    <location>
        <begin position="1251"/>
        <end position="1330"/>
    </location>
</feature>
<dbReference type="PROSITE" id="PS50106">
    <property type="entry name" value="PDZ"/>
    <property type="match status" value="1"/>
</dbReference>